<comment type="caution">
    <text evidence="2">The sequence shown here is derived from an EMBL/GenBank/DDBJ whole genome shotgun (WGS) entry which is preliminary data.</text>
</comment>
<organism evidence="2 3">
    <name type="scientific">Vibrio chagasii</name>
    <dbReference type="NCBI Taxonomy" id="170679"/>
    <lineage>
        <taxon>Bacteria</taxon>
        <taxon>Pseudomonadati</taxon>
        <taxon>Pseudomonadota</taxon>
        <taxon>Gammaproteobacteria</taxon>
        <taxon>Vibrionales</taxon>
        <taxon>Vibrionaceae</taxon>
        <taxon>Vibrio</taxon>
    </lineage>
</organism>
<name>A0A7Y3YUG8_9VIBR</name>
<dbReference type="EMBL" id="VTXW01000074">
    <property type="protein sequence ID" value="NOH36545.1"/>
    <property type="molecule type" value="Genomic_DNA"/>
</dbReference>
<evidence type="ECO:0000313" key="2">
    <source>
        <dbReference type="EMBL" id="NOH36545.1"/>
    </source>
</evidence>
<evidence type="ECO:0000256" key="1">
    <source>
        <dbReference type="SAM" id="MobiDB-lite"/>
    </source>
</evidence>
<gene>
    <name evidence="2" type="ORF">F0245_25045</name>
</gene>
<reference evidence="2 3" key="1">
    <citation type="submission" date="2019-09" db="EMBL/GenBank/DDBJ databases">
        <title>Draft genome sequencing and comparative genomics of hatchery-associated Vibrios.</title>
        <authorList>
            <person name="Kehlet-Delgado H."/>
            <person name="Mueller R.S."/>
        </authorList>
    </citation>
    <scope>NUCLEOTIDE SEQUENCE [LARGE SCALE GENOMIC DNA]</scope>
    <source>
        <strain evidence="2 3">00-90-10</strain>
    </source>
</reference>
<feature type="compositionally biased region" description="Basic and acidic residues" evidence="1">
    <location>
        <begin position="86"/>
        <end position="98"/>
    </location>
</feature>
<evidence type="ECO:0000313" key="3">
    <source>
        <dbReference type="Proteomes" id="UP000525336"/>
    </source>
</evidence>
<protein>
    <submittedName>
        <fullName evidence="2">Uncharacterized protein</fullName>
    </submittedName>
</protein>
<accession>A0A7Y3YUG8</accession>
<sequence>MNSSPIQVRFNANKSIDYAMCKRYEEAGNRAGSLRNDVLVGHALAQANPVLYQMVLAMAKANDTGSIRVEELMKIIELVDASSGQDDNKVSVKKDKTDIGGMGGLSV</sequence>
<dbReference type="AlphaFoldDB" id="A0A7Y3YUG8"/>
<dbReference type="RefSeq" id="WP_171369636.1">
    <property type="nucleotide sequence ID" value="NZ_VTXW01000074.1"/>
</dbReference>
<dbReference type="Proteomes" id="UP000525336">
    <property type="component" value="Unassembled WGS sequence"/>
</dbReference>
<feature type="region of interest" description="Disordered" evidence="1">
    <location>
        <begin position="82"/>
        <end position="107"/>
    </location>
</feature>
<proteinExistence type="predicted"/>